<dbReference type="PANTHER" id="PTHR21310:SF15">
    <property type="entry name" value="AMINOGLYCOSIDE PHOSPHOTRANSFERASE DOMAIN-CONTAINING PROTEIN"/>
    <property type="match status" value="1"/>
</dbReference>
<evidence type="ECO:0000259" key="2">
    <source>
        <dbReference type="Pfam" id="PF01636"/>
    </source>
</evidence>
<dbReference type="InterPro" id="IPR002575">
    <property type="entry name" value="Aminoglycoside_PTrfase"/>
</dbReference>
<dbReference type="InParanoid" id="A0A3N4L7L1"/>
<name>A0A3N4L7L1_9PEZI</name>
<accession>A0A3N4L7L1</accession>
<dbReference type="PANTHER" id="PTHR21310">
    <property type="entry name" value="AMINOGLYCOSIDE PHOSPHOTRANSFERASE-RELATED-RELATED"/>
    <property type="match status" value="1"/>
</dbReference>
<keyword evidence="4" id="KW-1185">Reference proteome</keyword>
<dbReference type="Gene3D" id="3.90.1200.10">
    <property type="match status" value="1"/>
</dbReference>
<dbReference type="Proteomes" id="UP000277580">
    <property type="component" value="Unassembled WGS sequence"/>
</dbReference>
<dbReference type="SUPFAM" id="SSF56112">
    <property type="entry name" value="Protein kinase-like (PK-like)"/>
    <property type="match status" value="1"/>
</dbReference>
<dbReference type="GO" id="GO:0016301">
    <property type="term" value="F:kinase activity"/>
    <property type="evidence" value="ECO:0007669"/>
    <property type="project" value="UniProtKB-KW"/>
</dbReference>
<proteinExistence type="predicted"/>
<sequence length="403" mass="45000">MPNDNTNTTSSSRPSPPRNGLEKPRNPALNLTELLKQASAILSKRWTRIVKIPGGTNHELYTLFFEAPSAPGKGPPPTEWSCIARFPRHDTDKTLAMLKSELTTMRHVAAKTVIPIPKIYHSDQDPANKVGAPYMLLEHLPGRNLHDVWHDPATTFAHKQSIVTQVTGILAQLSMLQFQQIGSLVSSPDTNGGGITVGPLLDTCYESKSCGPFGTTLAYLTSYMPPEAEIGADSILQFLFRHIRHRLEDYLSRHANESHIAAPFRLIHGNLTSPNMLFVPGASPRSAPKLSGVIDWEDAYVGPLYNLYEYPLFLHDSESYPEHQGENERLRAHFVRALVEQWGKGGVDAEVAEKCMKEKCHLLNRFMWVFMYAGDNGLEEAERYMMDMRKGKGKAYSWSSAGT</sequence>
<gene>
    <name evidence="3" type="ORF">P167DRAFT_478543</name>
</gene>
<keyword evidence="3" id="KW-0808">Transferase</keyword>
<organism evidence="3 4">
    <name type="scientific">Morchella conica CCBAS932</name>
    <dbReference type="NCBI Taxonomy" id="1392247"/>
    <lineage>
        <taxon>Eukaryota</taxon>
        <taxon>Fungi</taxon>
        <taxon>Dikarya</taxon>
        <taxon>Ascomycota</taxon>
        <taxon>Pezizomycotina</taxon>
        <taxon>Pezizomycetes</taxon>
        <taxon>Pezizales</taxon>
        <taxon>Morchellaceae</taxon>
        <taxon>Morchella</taxon>
    </lineage>
</organism>
<dbReference type="OrthoDB" id="10003767at2759"/>
<feature type="domain" description="Aminoglycoside phosphotransferase" evidence="2">
    <location>
        <begin position="83"/>
        <end position="304"/>
    </location>
</feature>
<reference evidence="3 4" key="1">
    <citation type="journal article" date="2018" name="Nat. Ecol. Evol.">
        <title>Pezizomycetes genomes reveal the molecular basis of ectomycorrhizal truffle lifestyle.</title>
        <authorList>
            <person name="Murat C."/>
            <person name="Payen T."/>
            <person name="Noel B."/>
            <person name="Kuo A."/>
            <person name="Morin E."/>
            <person name="Chen J."/>
            <person name="Kohler A."/>
            <person name="Krizsan K."/>
            <person name="Balestrini R."/>
            <person name="Da Silva C."/>
            <person name="Montanini B."/>
            <person name="Hainaut M."/>
            <person name="Levati E."/>
            <person name="Barry K.W."/>
            <person name="Belfiori B."/>
            <person name="Cichocki N."/>
            <person name="Clum A."/>
            <person name="Dockter R.B."/>
            <person name="Fauchery L."/>
            <person name="Guy J."/>
            <person name="Iotti M."/>
            <person name="Le Tacon F."/>
            <person name="Lindquist E.A."/>
            <person name="Lipzen A."/>
            <person name="Malagnac F."/>
            <person name="Mello A."/>
            <person name="Molinier V."/>
            <person name="Miyauchi S."/>
            <person name="Poulain J."/>
            <person name="Riccioni C."/>
            <person name="Rubini A."/>
            <person name="Sitrit Y."/>
            <person name="Splivallo R."/>
            <person name="Traeger S."/>
            <person name="Wang M."/>
            <person name="Zifcakova L."/>
            <person name="Wipf D."/>
            <person name="Zambonelli A."/>
            <person name="Paolocci F."/>
            <person name="Nowrousian M."/>
            <person name="Ottonello S."/>
            <person name="Baldrian P."/>
            <person name="Spatafora J.W."/>
            <person name="Henrissat B."/>
            <person name="Nagy L.G."/>
            <person name="Aury J.M."/>
            <person name="Wincker P."/>
            <person name="Grigoriev I.V."/>
            <person name="Bonfante P."/>
            <person name="Martin F.M."/>
        </authorList>
    </citation>
    <scope>NUCLEOTIDE SEQUENCE [LARGE SCALE GENOMIC DNA]</scope>
    <source>
        <strain evidence="3 4">CCBAS932</strain>
    </source>
</reference>
<feature type="compositionally biased region" description="Low complexity" evidence="1">
    <location>
        <begin position="1"/>
        <end position="13"/>
    </location>
</feature>
<keyword evidence="3" id="KW-0418">Kinase</keyword>
<dbReference type="Pfam" id="PF01636">
    <property type="entry name" value="APH"/>
    <property type="match status" value="1"/>
</dbReference>
<dbReference type="InterPro" id="IPR051678">
    <property type="entry name" value="AGP_Transferase"/>
</dbReference>
<evidence type="ECO:0000256" key="1">
    <source>
        <dbReference type="SAM" id="MobiDB-lite"/>
    </source>
</evidence>
<evidence type="ECO:0000313" key="4">
    <source>
        <dbReference type="Proteomes" id="UP000277580"/>
    </source>
</evidence>
<evidence type="ECO:0000313" key="3">
    <source>
        <dbReference type="EMBL" id="RPB17482.1"/>
    </source>
</evidence>
<dbReference type="STRING" id="1392247.A0A3N4L7L1"/>
<protein>
    <submittedName>
        <fullName evidence="3">Kinase-like protein</fullName>
    </submittedName>
</protein>
<dbReference type="AlphaFoldDB" id="A0A3N4L7L1"/>
<feature type="region of interest" description="Disordered" evidence="1">
    <location>
        <begin position="1"/>
        <end position="25"/>
    </location>
</feature>
<dbReference type="InterPro" id="IPR011009">
    <property type="entry name" value="Kinase-like_dom_sf"/>
</dbReference>
<dbReference type="EMBL" id="ML119105">
    <property type="protein sequence ID" value="RPB17482.1"/>
    <property type="molecule type" value="Genomic_DNA"/>
</dbReference>